<accession>A0AAD7UFV0</accession>
<comment type="similarity">
    <text evidence="2">Belongs to the multi antimicrobial extrusion (MATE) (TC 2.A.66.1) family.</text>
</comment>
<comment type="subcellular location">
    <subcellularLocation>
        <location evidence="1">Membrane</location>
        <topology evidence="1">Multi-pass membrane protein</topology>
    </subcellularLocation>
</comment>
<evidence type="ECO:0000256" key="1">
    <source>
        <dbReference type="ARBA" id="ARBA00004141"/>
    </source>
</evidence>
<evidence type="ECO:0000313" key="8">
    <source>
        <dbReference type="Proteomes" id="UP001230188"/>
    </source>
</evidence>
<gene>
    <name evidence="7" type="ORF">CTAYLR_003832</name>
</gene>
<feature type="transmembrane region" description="Helical" evidence="6">
    <location>
        <begin position="113"/>
        <end position="134"/>
    </location>
</feature>
<evidence type="ECO:0000256" key="2">
    <source>
        <dbReference type="ARBA" id="ARBA00010199"/>
    </source>
</evidence>
<evidence type="ECO:0000256" key="5">
    <source>
        <dbReference type="ARBA" id="ARBA00023136"/>
    </source>
</evidence>
<keyword evidence="3 6" id="KW-0812">Transmembrane</keyword>
<organism evidence="7 8">
    <name type="scientific">Chrysophaeum taylorii</name>
    <dbReference type="NCBI Taxonomy" id="2483200"/>
    <lineage>
        <taxon>Eukaryota</taxon>
        <taxon>Sar</taxon>
        <taxon>Stramenopiles</taxon>
        <taxon>Ochrophyta</taxon>
        <taxon>Pelagophyceae</taxon>
        <taxon>Pelagomonadales</taxon>
        <taxon>Pelagomonadaceae</taxon>
        <taxon>Chrysophaeum</taxon>
    </lineage>
</organism>
<sequence>MMLFVVIVSVSALQAPPATVRRVPVRATISEEPTMGKLAAFTLTAIPVFIAPSLLSLIDTAIVGRHSSLELAAMGPACAVVDSISGLFVFVSVGATNAVSSAETLGIARTSASAGAVVATALGTLVGGALAVAASPARFAGPIAAPCAAYVRIRAVGMPAAVALMSAQASCLGAKDSESPARATLLASVVNVAGDLLLVPSMGIRGAAWATVFCQFAAAATCAKALAKNRLLEFPPKITKSELRKFFAFGGFMVVLLMKILTYNQAVALAAALGPASGAAHQVIYSLSRFCYTLGDTTGATAQAFLPPIIKDHNPEMVARVVGKICVTSCVVALASATTAIALPTLAPHFFTTDAAASAFSCTRLSSASRASSSPTETSPGS</sequence>
<reference evidence="7" key="1">
    <citation type="submission" date="2023-01" db="EMBL/GenBank/DDBJ databases">
        <title>Metagenome sequencing of chrysophaentin producing Chrysophaeum taylorii.</title>
        <authorList>
            <person name="Davison J."/>
            <person name="Bewley C."/>
        </authorList>
    </citation>
    <scope>NUCLEOTIDE SEQUENCE</scope>
    <source>
        <strain evidence="7">NIES-1699</strain>
    </source>
</reference>
<dbReference type="PANTHER" id="PTHR42893">
    <property type="entry name" value="PROTEIN DETOXIFICATION 44, CHLOROPLASTIC-RELATED"/>
    <property type="match status" value="1"/>
</dbReference>
<protein>
    <recommendedName>
        <fullName evidence="9">Polysaccharide biosynthesis protein C-terminal domain-containing protein</fullName>
    </recommendedName>
</protein>
<feature type="transmembrane region" description="Helical" evidence="6">
    <location>
        <begin position="38"/>
        <end position="59"/>
    </location>
</feature>
<evidence type="ECO:0000256" key="3">
    <source>
        <dbReference type="ARBA" id="ARBA00022692"/>
    </source>
</evidence>
<name>A0AAD7UFV0_9STRA</name>
<proteinExistence type="inferred from homology"/>
<evidence type="ECO:0000313" key="7">
    <source>
        <dbReference type="EMBL" id="KAJ8603212.1"/>
    </source>
</evidence>
<keyword evidence="5 6" id="KW-0472">Membrane</keyword>
<comment type="caution">
    <text evidence="7">The sequence shown here is derived from an EMBL/GenBank/DDBJ whole genome shotgun (WGS) entry which is preliminary data.</text>
</comment>
<evidence type="ECO:0000256" key="4">
    <source>
        <dbReference type="ARBA" id="ARBA00022989"/>
    </source>
</evidence>
<feature type="transmembrane region" description="Helical" evidence="6">
    <location>
        <begin position="71"/>
        <end position="93"/>
    </location>
</feature>
<dbReference type="PANTHER" id="PTHR42893:SF9">
    <property type="entry name" value="PROTEIN DETOXIFICATION 46, CHLOROPLASTIC"/>
    <property type="match status" value="1"/>
</dbReference>
<keyword evidence="4 6" id="KW-1133">Transmembrane helix</keyword>
<evidence type="ECO:0000256" key="6">
    <source>
        <dbReference type="SAM" id="Phobius"/>
    </source>
</evidence>
<dbReference type="InterPro" id="IPR044644">
    <property type="entry name" value="DinF-like"/>
</dbReference>
<dbReference type="Proteomes" id="UP001230188">
    <property type="component" value="Unassembled WGS sequence"/>
</dbReference>
<evidence type="ECO:0008006" key="9">
    <source>
        <dbReference type="Google" id="ProtNLM"/>
    </source>
</evidence>
<dbReference type="EMBL" id="JAQMWT010000359">
    <property type="protein sequence ID" value="KAJ8603212.1"/>
    <property type="molecule type" value="Genomic_DNA"/>
</dbReference>
<dbReference type="GO" id="GO:0016020">
    <property type="term" value="C:membrane"/>
    <property type="evidence" value="ECO:0007669"/>
    <property type="project" value="UniProtKB-SubCell"/>
</dbReference>
<feature type="transmembrane region" description="Helical" evidence="6">
    <location>
        <begin position="246"/>
        <end position="263"/>
    </location>
</feature>
<keyword evidence="8" id="KW-1185">Reference proteome</keyword>
<dbReference type="AlphaFoldDB" id="A0AAD7UFV0"/>